<feature type="domain" description="Exocyst complex component Sec10 N-terminal" evidence="7">
    <location>
        <begin position="58"/>
        <end position="169"/>
    </location>
</feature>
<dbReference type="InterPro" id="IPR009976">
    <property type="entry name" value="Sec10-like"/>
</dbReference>
<evidence type="ECO:0000259" key="7">
    <source>
        <dbReference type="Pfam" id="PF20667"/>
    </source>
</evidence>
<evidence type="ECO:0000256" key="4">
    <source>
        <dbReference type="ARBA" id="ARBA00023054"/>
    </source>
</evidence>
<feature type="domain" description="Exocyst complex component Sec10-like alpha-helical bundle" evidence="6">
    <location>
        <begin position="180"/>
        <end position="829"/>
    </location>
</feature>
<evidence type="ECO:0000256" key="1">
    <source>
        <dbReference type="ARBA" id="ARBA00006572"/>
    </source>
</evidence>
<name>A0ABR1T8F4_9PEZI</name>
<evidence type="ECO:0000256" key="2">
    <source>
        <dbReference type="ARBA" id="ARBA00022448"/>
    </source>
</evidence>
<dbReference type="PANTHER" id="PTHR12100:SF0">
    <property type="entry name" value="EXOCYST COMPLEX COMPONENT 5"/>
    <property type="match status" value="1"/>
</dbReference>
<comment type="caution">
    <text evidence="8">The sequence shown here is derived from an EMBL/GenBank/DDBJ whole genome shotgun (WGS) entry which is preliminary data.</text>
</comment>
<dbReference type="Pfam" id="PF07393">
    <property type="entry name" value="Sec10_HB"/>
    <property type="match status" value="1"/>
</dbReference>
<proteinExistence type="inferred from homology"/>
<evidence type="ECO:0000256" key="3">
    <source>
        <dbReference type="ARBA" id="ARBA00022483"/>
    </source>
</evidence>
<dbReference type="PANTHER" id="PTHR12100">
    <property type="entry name" value="SEC10"/>
    <property type="match status" value="1"/>
</dbReference>
<keyword evidence="2" id="KW-0813">Transport</keyword>
<dbReference type="InterPro" id="IPR048627">
    <property type="entry name" value="Sec10_HB"/>
</dbReference>
<evidence type="ECO:0000256" key="5">
    <source>
        <dbReference type="SAM" id="Coils"/>
    </source>
</evidence>
<gene>
    <name evidence="8" type="ORF">PG993_006829</name>
</gene>
<feature type="coiled-coil region" evidence="5">
    <location>
        <begin position="62"/>
        <end position="96"/>
    </location>
</feature>
<dbReference type="Proteomes" id="UP001444661">
    <property type="component" value="Unassembled WGS sequence"/>
</dbReference>
<evidence type="ECO:0000313" key="8">
    <source>
        <dbReference type="EMBL" id="KAK8042306.1"/>
    </source>
</evidence>
<keyword evidence="9" id="KW-1185">Reference proteome</keyword>
<evidence type="ECO:0000259" key="6">
    <source>
        <dbReference type="Pfam" id="PF07393"/>
    </source>
</evidence>
<dbReference type="InterPro" id="IPR048625">
    <property type="entry name" value="Sec10_N"/>
</dbReference>
<keyword evidence="3" id="KW-0268">Exocytosis</keyword>
<sequence>MERNGSGSRALFPRGPSFTLDDFSNKDFIVRDFVDSLAESAVPANRRSGPANQQAFDPKPLIRTFENALQGLGNLSEELQEKESDLQSKVRRAEVQHDQTLDTLGLKLDQSIKQFEDLDVSLNNPSTLDRREKLEELDRKRRRALDANFLIQCWLEVGETGELTSLQEIQRQGGADNKVRCAVIAHQLMRISQRLDLAAWGQTNGNTRGVANGVTGVFRSNYNTREVLEKFCETLEQELLKQFNNSYRKQNFDDMMECAKVLHDFNGGASVIAVFVNQHQFFIDRNQLITEEVAADGESFEQLADPDSDPPGVEPSLQSLIDEVKIIMQEESFIIKRAFPYYETVLIKFIQRIFQQSIQQRLEMVLEKADTISSLAFLRSLHSSRNYISALVEDLKAHGLTEHPDACSAQISQTLDQQMEELFVPYIVGNSYIEREKKSLEEMYNSLLFKYNIYHSRRKKAPTGFMASLAQQGSQLMASAKDAYLERLDSSDLTETQKEMMLRVAGVQESDKNKNDIEVTEQDGVLSTANAKRMMTWLAESVRRTLELGSPNDTPKDVATLLNLLMASMGQVYVETGLDAALEKATAQENSKTEPDLTYLPSIRPAVTIASIMSRFITTVLIRLAEANTTVRRSMEAQCKMGIESIEKKTNNIMKSTLDVLVNWVTKSLASQKKVDYLPKDESVLESLQTPTCNAICSFLSRAFTLTSQAIDGTNLEVFSSELALIVQRLLFEHYKKYKINAAGGLMVTKDISKYVATLKEWNLNKDAESSVELLTEIGYLFIIGPEALRERSRNLATGPSGGSKKLAKADFKTYIQNREDYKSVGIQSVLSGL</sequence>
<comment type="similarity">
    <text evidence="1">Belongs to the SEC10 family.</text>
</comment>
<dbReference type="EMBL" id="JAQQWK010000005">
    <property type="protein sequence ID" value="KAK8042306.1"/>
    <property type="molecule type" value="Genomic_DNA"/>
</dbReference>
<dbReference type="Pfam" id="PF20667">
    <property type="entry name" value="Sec10_N"/>
    <property type="match status" value="1"/>
</dbReference>
<accession>A0ABR1T8F4</accession>
<organism evidence="8 9">
    <name type="scientific">Apiospora rasikravindrae</name>
    <dbReference type="NCBI Taxonomy" id="990691"/>
    <lineage>
        <taxon>Eukaryota</taxon>
        <taxon>Fungi</taxon>
        <taxon>Dikarya</taxon>
        <taxon>Ascomycota</taxon>
        <taxon>Pezizomycotina</taxon>
        <taxon>Sordariomycetes</taxon>
        <taxon>Xylariomycetidae</taxon>
        <taxon>Amphisphaeriales</taxon>
        <taxon>Apiosporaceae</taxon>
        <taxon>Apiospora</taxon>
    </lineage>
</organism>
<keyword evidence="4 5" id="KW-0175">Coiled coil</keyword>
<protein>
    <submittedName>
        <fullName evidence="8">Exocyst complex component Sec10</fullName>
    </submittedName>
</protein>
<evidence type="ECO:0000313" key="9">
    <source>
        <dbReference type="Proteomes" id="UP001444661"/>
    </source>
</evidence>
<reference evidence="8 9" key="1">
    <citation type="submission" date="2023-01" db="EMBL/GenBank/DDBJ databases">
        <title>Analysis of 21 Apiospora genomes using comparative genomics revels a genus with tremendous synthesis potential of carbohydrate active enzymes and secondary metabolites.</title>
        <authorList>
            <person name="Sorensen T."/>
        </authorList>
    </citation>
    <scope>NUCLEOTIDE SEQUENCE [LARGE SCALE GENOMIC DNA]</scope>
    <source>
        <strain evidence="8 9">CBS 33761</strain>
    </source>
</reference>